<dbReference type="PANTHER" id="PTHR21740:SF0">
    <property type="entry name" value="NCK-ASSOCIATED PROTEIN 5"/>
    <property type="match status" value="1"/>
</dbReference>
<name>A0A5N3WSQ1_MUNMU</name>
<dbReference type="InterPro" id="IPR032769">
    <property type="entry name" value="NCKAP5_C"/>
</dbReference>
<evidence type="ECO:0000313" key="3">
    <source>
        <dbReference type="EMBL" id="KAB0364524.1"/>
    </source>
</evidence>
<dbReference type="EMBL" id="VCEA01000001">
    <property type="protein sequence ID" value="KAB0364524.1"/>
    <property type="molecule type" value="Genomic_DNA"/>
</dbReference>
<evidence type="ECO:0000313" key="4">
    <source>
        <dbReference type="Proteomes" id="UP000326458"/>
    </source>
</evidence>
<feature type="region of interest" description="Disordered" evidence="1">
    <location>
        <begin position="375"/>
        <end position="401"/>
    </location>
</feature>
<dbReference type="PANTHER" id="PTHR21740">
    <property type="entry name" value="NCK-ASSOCIATED PROTEIN 5"/>
    <property type="match status" value="1"/>
</dbReference>
<feature type="non-terminal residue" evidence="3">
    <location>
        <position position="1"/>
    </location>
</feature>
<comment type="caution">
    <text evidence="3">The sequence shown here is derived from an EMBL/GenBank/DDBJ whole genome shotgun (WGS) entry which is preliminary data.</text>
</comment>
<feature type="region of interest" description="Disordered" evidence="1">
    <location>
        <begin position="419"/>
        <end position="460"/>
    </location>
</feature>
<organism evidence="3 4">
    <name type="scientific">Muntiacus muntjak</name>
    <name type="common">Barking deer</name>
    <name type="synonym">Indian muntjac</name>
    <dbReference type="NCBI Taxonomy" id="9888"/>
    <lineage>
        <taxon>Eukaryota</taxon>
        <taxon>Metazoa</taxon>
        <taxon>Chordata</taxon>
        <taxon>Craniata</taxon>
        <taxon>Vertebrata</taxon>
        <taxon>Euteleostomi</taxon>
        <taxon>Mammalia</taxon>
        <taxon>Eutheria</taxon>
        <taxon>Laurasiatheria</taxon>
        <taxon>Artiodactyla</taxon>
        <taxon>Ruminantia</taxon>
        <taxon>Pecora</taxon>
        <taxon>Cervidae</taxon>
        <taxon>Muntiacinae</taxon>
        <taxon>Muntiacus</taxon>
    </lineage>
</organism>
<keyword evidence="4" id="KW-1185">Reference proteome</keyword>
<feature type="domain" description="Nck-associated protein 5 C-terminal" evidence="2">
    <location>
        <begin position="279"/>
        <end position="346"/>
    </location>
</feature>
<dbReference type="AlphaFoldDB" id="A0A5N3WSQ1"/>
<dbReference type="Proteomes" id="UP000326458">
    <property type="component" value="Unassembled WGS sequence"/>
</dbReference>
<gene>
    <name evidence="3" type="ORF">FD754_008680</name>
</gene>
<protein>
    <recommendedName>
        <fullName evidence="2">Nck-associated protein 5 C-terminal domain-containing protein</fullName>
    </recommendedName>
</protein>
<dbReference type="GO" id="GO:0001578">
    <property type="term" value="P:microtubule bundle formation"/>
    <property type="evidence" value="ECO:0007669"/>
    <property type="project" value="TreeGrafter"/>
</dbReference>
<sequence length="491" mass="54092">IEYIERQMERNIYEDKLAFLNLEKNDGHRSGLAPLCCIKKISEHLTKGHSRNLEEAVLVDSLPLSDQGSPCTRSPNLQKRNKSVSKGKSVNLICLGFLKSLSDFPFSAIFENNVREQCKTRVRGQVVCSLVIQLSHPYMTTGKALTRWTFVGKDMSLLFNMLSRLVITFLLGARHFQYKLYFQRFLHSGEILLEGETWHMVSELLTVHTSFHSQKNIALGGNAYHQAQRGKIFLKTWHGSLQMRSERQRVFEGESGRIGRSALQILIAPSLTLTVLLCLETNCQMRTLDSGIGTFPLPDSGTRAAGRYIRQADSPEDTDPILSLQPALCAASSMRAQTLEREVPSSADSQGSADNAIVHSTSDPIMTARGMRPLQSLLPKPASSGKINSQMQSEAEPRSQNCSSFEYVENTMVSKPLPAWEGDGAAAETQDKVPRMCAHSASGGSDSDSDPDYGNNGFGAGRGKLVKAMKSTTPGCVSTSLRSYILVPRLS</sequence>
<feature type="compositionally biased region" description="Polar residues" evidence="1">
    <location>
        <begin position="385"/>
        <end position="401"/>
    </location>
</feature>
<dbReference type="GO" id="GO:0035371">
    <property type="term" value="C:microtubule plus-end"/>
    <property type="evidence" value="ECO:0007669"/>
    <property type="project" value="TreeGrafter"/>
</dbReference>
<proteinExistence type="predicted"/>
<dbReference type="InterPro" id="IPR026163">
    <property type="entry name" value="Nckap5l"/>
</dbReference>
<dbReference type="GO" id="GO:0007019">
    <property type="term" value="P:microtubule depolymerization"/>
    <property type="evidence" value="ECO:0007669"/>
    <property type="project" value="TreeGrafter"/>
</dbReference>
<evidence type="ECO:0000259" key="2">
    <source>
        <dbReference type="Pfam" id="PF15246"/>
    </source>
</evidence>
<accession>A0A5N3WSQ1</accession>
<dbReference type="Pfam" id="PF15246">
    <property type="entry name" value="NCKAP5"/>
    <property type="match status" value="1"/>
</dbReference>
<evidence type="ECO:0000256" key="1">
    <source>
        <dbReference type="SAM" id="MobiDB-lite"/>
    </source>
</evidence>
<reference evidence="3 4" key="1">
    <citation type="submission" date="2019-06" db="EMBL/GenBank/DDBJ databases">
        <title>Discovery of a novel chromosome fission-fusion reversal in muntjac.</title>
        <authorList>
            <person name="Mudd A.B."/>
            <person name="Bredeson J.V."/>
            <person name="Baum R."/>
            <person name="Hockemeyer D."/>
            <person name="Rokhsar D.S."/>
        </authorList>
    </citation>
    <scope>NUCLEOTIDE SEQUENCE [LARGE SCALE GENOMIC DNA]</scope>
    <source>
        <strain evidence="3">UTSW_UCB_Mm</strain>
        <tissue evidence="3">Fibroblast cell line</tissue>
    </source>
</reference>